<name>A0A3A9YYL7_9ACTN</name>
<dbReference type="OrthoDB" id="4273985at2"/>
<evidence type="ECO:0000313" key="2">
    <source>
        <dbReference type="Proteomes" id="UP000272474"/>
    </source>
</evidence>
<dbReference type="Pfam" id="PF17395">
    <property type="entry name" value="DUF5403"/>
    <property type="match status" value="1"/>
</dbReference>
<gene>
    <name evidence="1" type="ORF">D7294_17110</name>
</gene>
<proteinExistence type="predicted"/>
<keyword evidence="2" id="KW-1185">Reference proteome</keyword>
<dbReference type="InterPro" id="IPR039452">
    <property type="entry name" value="DUF5403"/>
</dbReference>
<reference evidence="1 2" key="1">
    <citation type="journal article" date="2014" name="Int. J. Syst. Evol. Microbiol.">
        <title>Streptomyces hoynatensis sp. nov., isolated from deep marine sediment.</title>
        <authorList>
            <person name="Veyisoglu A."/>
            <person name="Sahin N."/>
        </authorList>
    </citation>
    <scope>NUCLEOTIDE SEQUENCE [LARGE SCALE GENOMIC DNA]</scope>
    <source>
        <strain evidence="1 2">KCTC 29097</strain>
    </source>
</reference>
<dbReference type="RefSeq" id="WP_120680616.1">
    <property type="nucleotide sequence ID" value="NZ_RBAL01000009.1"/>
</dbReference>
<evidence type="ECO:0000313" key="1">
    <source>
        <dbReference type="EMBL" id="RKN40804.1"/>
    </source>
</evidence>
<comment type="caution">
    <text evidence="1">The sequence shown here is derived from an EMBL/GenBank/DDBJ whole genome shotgun (WGS) entry which is preliminary data.</text>
</comment>
<dbReference type="EMBL" id="RBAL01000009">
    <property type="protein sequence ID" value="RKN40804.1"/>
    <property type="molecule type" value="Genomic_DNA"/>
</dbReference>
<dbReference type="Proteomes" id="UP000272474">
    <property type="component" value="Unassembled WGS sequence"/>
</dbReference>
<protein>
    <recommendedName>
        <fullName evidence="3">HK97 gp10 family phage protein</fullName>
    </recommendedName>
</protein>
<accession>A0A3A9YYL7</accession>
<evidence type="ECO:0008006" key="3">
    <source>
        <dbReference type="Google" id="ProtNLM"/>
    </source>
</evidence>
<sequence>MATLARNLDSIIAHMRGVVDAVADEAEERAARIRAVAAAHQRSGRFYASIKTAPRGPDTLIYSDDPAALSINYGHRAPDGRMVPGIHAFEAGLT</sequence>
<organism evidence="1 2">
    <name type="scientific">Streptomyces hoynatensis</name>
    <dbReference type="NCBI Taxonomy" id="1141874"/>
    <lineage>
        <taxon>Bacteria</taxon>
        <taxon>Bacillati</taxon>
        <taxon>Actinomycetota</taxon>
        <taxon>Actinomycetes</taxon>
        <taxon>Kitasatosporales</taxon>
        <taxon>Streptomycetaceae</taxon>
        <taxon>Streptomyces</taxon>
    </lineage>
</organism>
<dbReference type="AlphaFoldDB" id="A0A3A9YYL7"/>